<comment type="caution">
    <text evidence="1">The sequence shown here is derived from an EMBL/GenBank/DDBJ whole genome shotgun (WGS) entry which is preliminary data.</text>
</comment>
<proteinExistence type="predicted"/>
<accession>A0AC61KZ63</accession>
<protein>
    <submittedName>
        <fullName evidence="1">Uncharacterized protein</fullName>
    </submittedName>
</protein>
<evidence type="ECO:0000313" key="2">
    <source>
        <dbReference type="Proteomes" id="UP000248329"/>
    </source>
</evidence>
<evidence type="ECO:0000313" key="1">
    <source>
        <dbReference type="EMBL" id="PXF57611.1"/>
    </source>
</evidence>
<reference evidence="1" key="1">
    <citation type="submission" date="2018-01" db="EMBL/GenBank/DDBJ databases">
        <authorList>
            <person name="Krukenberg V."/>
        </authorList>
    </citation>
    <scope>NUCLEOTIDE SEQUENCE</scope>
    <source>
        <strain evidence="1">E20ANME2</strain>
    </source>
</reference>
<sequence length="333" mass="37375">MAQSFDLFGNKKHKTRIGELEQQIRELHTENQKLKTRVDKRDKKTKTAVARKQEVEEVLNRAQQRITTLENELTVLREESSKNITFSGTYPLNRSRLTNMVFELGSMRSKPGTFHSIYLNTNARTSDFEFGDTIDADCIHLFDQIRSYNGKVLFYDEDHCISVAVVPPFVIESSDWTTADAFDLTPLKGMLVHSSTVCTLYAHAGRTVIGIVRGGGIGVGVGGDRDDDGGSEVYAEIVRTGVQAKHTKGGWSQRRFERGRDQDVDYHIKKVQEKLESVMDDPVETIIAGGDLSLTRKMLAGAKVPVIEKRVDVDGNPEDIALKVVWAGRLYRL</sequence>
<name>A0AC61KZ63_9EURY</name>
<dbReference type="Proteomes" id="UP000248329">
    <property type="component" value="Unassembled WGS sequence"/>
</dbReference>
<gene>
    <name evidence="1" type="ORF">C4B59_14890</name>
</gene>
<dbReference type="EMBL" id="PQXF01000055">
    <property type="protein sequence ID" value="PXF57611.1"/>
    <property type="molecule type" value="Genomic_DNA"/>
</dbReference>
<organism evidence="1 2">
    <name type="scientific">Candidatus Methanogaster sp</name>
    <dbReference type="NCBI Taxonomy" id="3386292"/>
    <lineage>
        <taxon>Archaea</taxon>
        <taxon>Methanobacteriati</taxon>
        <taxon>Methanobacteriota</taxon>
        <taxon>Stenosarchaea group</taxon>
        <taxon>Methanomicrobia</taxon>
        <taxon>Methanosarcinales</taxon>
        <taxon>ANME-2 cluster</taxon>
        <taxon>Candidatus Methanogasteraceae</taxon>
        <taxon>Candidatus Methanogaster</taxon>
    </lineage>
</organism>